<proteinExistence type="predicted"/>
<reference evidence="2 3" key="1">
    <citation type="submission" date="2017-04" db="EMBL/GenBank/DDBJ databases">
        <title>Draft genome sequence of Marssonina coronaria NL1: causal agent of apple blotch.</title>
        <authorList>
            <person name="Cheng Q."/>
        </authorList>
    </citation>
    <scope>NUCLEOTIDE SEQUENCE [LARGE SCALE GENOMIC DNA]</scope>
    <source>
        <strain evidence="2 3">NL1</strain>
    </source>
</reference>
<evidence type="ECO:0000256" key="1">
    <source>
        <dbReference type="SAM" id="MobiDB-lite"/>
    </source>
</evidence>
<protein>
    <submittedName>
        <fullName evidence="2">Uncharacterized protein</fullName>
    </submittedName>
</protein>
<accession>A0A218Z0V3</accession>
<dbReference type="InParanoid" id="A0A218Z0V3"/>
<feature type="compositionally biased region" description="Basic and acidic residues" evidence="1">
    <location>
        <begin position="1"/>
        <end position="10"/>
    </location>
</feature>
<evidence type="ECO:0000313" key="3">
    <source>
        <dbReference type="Proteomes" id="UP000242519"/>
    </source>
</evidence>
<name>A0A218Z0V3_9HELO</name>
<dbReference type="AlphaFoldDB" id="A0A218Z0V3"/>
<feature type="region of interest" description="Disordered" evidence="1">
    <location>
        <begin position="1"/>
        <end position="41"/>
    </location>
</feature>
<evidence type="ECO:0000313" key="2">
    <source>
        <dbReference type="EMBL" id="OWP00866.1"/>
    </source>
</evidence>
<comment type="caution">
    <text evidence="2">The sequence shown here is derived from an EMBL/GenBank/DDBJ whole genome shotgun (WGS) entry which is preliminary data.</text>
</comment>
<sequence length="41" mass="4594">MAESMKKRTLTEFFKPPQKKLKASEDESQATNPPVDVEVAS</sequence>
<dbReference type="EMBL" id="MZNU01000302">
    <property type="protein sequence ID" value="OWP00866.1"/>
    <property type="molecule type" value="Genomic_DNA"/>
</dbReference>
<dbReference type="Proteomes" id="UP000242519">
    <property type="component" value="Unassembled WGS sequence"/>
</dbReference>
<organism evidence="2 3">
    <name type="scientific">Diplocarpon coronariae</name>
    <dbReference type="NCBI Taxonomy" id="2795749"/>
    <lineage>
        <taxon>Eukaryota</taxon>
        <taxon>Fungi</taxon>
        <taxon>Dikarya</taxon>
        <taxon>Ascomycota</taxon>
        <taxon>Pezizomycotina</taxon>
        <taxon>Leotiomycetes</taxon>
        <taxon>Helotiales</taxon>
        <taxon>Drepanopezizaceae</taxon>
        <taxon>Diplocarpon</taxon>
    </lineage>
</organism>
<keyword evidence="3" id="KW-1185">Reference proteome</keyword>
<gene>
    <name evidence="2" type="ORF">B2J93_2559</name>
</gene>